<protein>
    <submittedName>
        <fullName evidence="3">Maleylpyruvate isomerase family mycothiol-dependent enzyme</fullName>
    </submittedName>
</protein>
<gene>
    <name evidence="3" type="ORF">D7044_23840</name>
    <name evidence="2" type="ORF">D7147_25375</name>
</gene>
<dbReference type="PANTHER" id="PTHR40758:SF1">
    <property type="entry name" value="CONSERVED PROTEIN"/>
    <property type="match status" value="1"/>
</dbReference>
<dbReference type="Pfam" id="PF11716">
    <property type="entry name" value="MDMPI_N"/>
    <property type="match status" value="1"/>
</dbReference>
<keyword evidence="3" id="KW-0670">Pyruvate</keyword>
<accession>A0A3A9XWM1</accession>
<comment type="caution">
    <text evidence="3">The sequence shown here is derived from an EMBL/GenBank/DDBJ whole genome shotgun (WGS) entry which is preliminary data.</text>
</comment>
<proteinExistence type="predicted"/>
<dbReference type="Proteomes" id="UP000271548">
    <property type="component" value="Unassembled WGS sequence"/>
</dbReference>
<dbReference type="AlphaFoldDB" id="A0A3A9XWM1"/>
<organism evidence="3 5">
    <name type="scientific">Micromonospora musae</name>
    <dbReference type="NCBI Taxonomy" id="1894970"/>
    <lineage>
        <taxon>Bacteria</taxon>
        <taxon>Bacillati</taxon>
        <taxon>Actinomycetota</taxon>
        <taxon>Actinomycetes</taxon>
        <taxon>Micromonosporales</taxon>
        <taxon>Micromonosporaceae</taxon>
        <taxon>Micromonospora</taxon>
    </lineage>
</organism>
<dbReference type="Gene3D" id="1.20.120.450">
    <property type="entry name" value="dinb family like domain"/>
    <property type="match status" value="1"/>
</dbReference>
<dbReference type="GO" id="GO:0016853">
    <property type="term" value="F:isomerase activity"/>
    <property type="evidence" value="ECO:0007669"/>
    <property type="project" value="UniProtKB-KW"/>
</dbReference>
<evidence type="ECO:0000313" key="5">
    <source>
        <dbReference type="Proteomes" id="UP000275865"/>
    </source>
</evidence>
<dbReference type="Proteomes" id="UP000275865">
    <property type="component" value="Unassembled WGS sequence"/>
</dbReference>
<dbReference type="EMBL" id="RAZT01000012">
    <property type="protein sequence ID" value="RKN29232.1"/>
    <property type="molecule type" value="Genomic_DNA"/>
</dbReference>
<dbReference type="EMBL" id="RAZS01000010">
    <property type="protein sequence ID" value="RKN15792.1"/>
    <property type="molecule type" value="Genomic_DNA"/>
</dbReference>
<reference evidence="4 5" key="1">
    <citation type="submission" date="2018-09" db="EMBL/GenBank/DDBJ databases">
        <title>Micromonospora sp. nov. MS1-9, isolated from a root of Musa sp.</title>
        <authorList>
            <person name="Kuncharoen N."/>
            <person name="Kudo T."/>
            <person name="Ohkuma M."/>
            <person name="Yuki M."/>
            <person name="Tanasupawat S."/>
        </authorList>
    </citation>
    <scope>NUCLEOTIDE SEQUENCE [LARGE SCALE GENOMIC DNA]</scope>
    <source>
        <strain evidence="3 5">MS1-9</strain>
        <strain evidence="2 4">NGC1-4</strain>
    </source>
</reference>
<dbReference type="NCBIfam" id="TIGR03083">
    <property type="entry name" value="maleylpyruvate isomerase family mycothiol-dependent enzyme"/>
    <property type="match status" value="1"/>
</dbReference>
<feature type="domain" description="Mycothiol-dependent maleylpyruvate isomerase metal-binding" evidence="1">
    <location>
        <begin position="15"/>
        <end position="142"/>
    </location>
</feature>
<dbReference type="InterPro" id="IPR024344">
    <property type="entry name" value="MDMPI_metal-binding"/>
</dbReference>
<evidence type="ECO:0000313" key="3">
    <source>
        <dbReference type="EMBL" id="RKN29232.1"/>
    </source>
</evidence>
<keyword evidence="3" id="KW-0413">Isomerase</keyword>
<sequence>MTKVPSMGFDGWCDEILTQTRLLAAHLPGTDLRTPVPSCPGWTVGQLVRHVGAGHRWAEETVRTKAASPLPDTELRELSGHVDGDPATLGPWLAEGAARLTEALRTTGPQTEVWTPIPGRTDAAFYARRFAHETLVHRADAALALGVPFTADQEVAADALDEWMELDTLPVMLEIKPERRELLGPGRTLHLHAVDTAPDLAAEWLVDLTGEVVTWRRAHEKAAVAVCGPLIELLLTVYGRRPLGDGTVQVIGDRELLESWLAKVSFG</sequence>
<dbReference type="InterPro" id="IPR034660">
    <property type="entry name" value="DinB/YfiT-like"/>
</dbReference>
<dbReference type="InterPro" id="IPR017517">
    <property type="entry name" value="Maleyloyr_isom"/>
</dbReference>
<evidence type="ECO:0000259" key="1">
    <source>
        <dbReference type="Pfam" id="PF11716"/>
    </source>
</evidence>
<dbReference type="GO" id="GO:0005886">
    <property type="term" value="C:plasma membrane"/>
    <property type="evidence" value="ECO:0007669"/>
    <property type="project" value="TreeGrafter"/>
</dbReference>
<dbReference type="SUPFAM" id="SSF109854">
    <property type="entry name" value="DinB/YfiT-like putative metalloenzymes"/>
    <property type="match status" value="1"/>
</dbReference>
<dbReference type="GO" id="GO:0046872">
    <property type="term" value="F:metal ion binding"/>
    <property type="evidence" value="ECO:0007669"/>
    <property type="project" value="InterPro"/>
</dbReference>
<evidence type="ECO:0000313" key="2">
    <source>
        <dbReference type="EMBL" id="RKN15792.1"/>
    </source>
</evidence>
<keyword evidence="4" id="KW-1185">Reference proteome</keyword>
<name>A0A3A9XWM1_9ACTN</name>
<dbReference type="PANTHER" id="PTHR40758">
    <property type="entry name" value="CONSERVED PROTEIN"/>
    <property type="match status" value="1"/>
</dbReference>
<dbReference type="RefSeq" id="WP_120681949.1">
    <property type="nucleotide sequence ID" value="NZ_RAZS01000010.1"/>
</dbReference>
<evidence type="ECO:0000313" key="4">
    <source>
        <dbReference type="Proteomes" id="UP000271548"/>
    </source>
</evidence>
<dbReference type="OrthoDB" id="3671213at2"/>